<keyword evidence="1" id="KW-0175">Coiled coil</keyword>
<dbReference type="EMBL" id="MNCJ02000331">
    <property type="protein sequence ID" value="KAF5760893.1"/>
    <property type="molecule type" value="Genomic_DNA"/>
</dbReference>
<dbReference type="Proteomes" id="UP000215914">
    <property type="component" value="Unassembled WGS sequence"/>
</dbReference>
<evidence type="ECO:0000313" key="3">
    <source>
        <dbReference type="Proteomes" id="UP000215914"/>
    </source>
</evidence>
<evidence type="ECO:0000313" key="2">
    <source>
        <dbReference type="EMBL" id="KAF5760893.1"/>
    </source>
</evidence>
<dbReference type="Gramene" id="mRNA:HanXRQr2_Chr16g0758771">
    <property type="protein sequence ID" value="mRNA:HanXRQr2_Chr16g0758771"/>
    <property type="gene ID" value="HanXRQr2_Chr16g0758771"/>
</dbReference>
<reference evidence="2" key="2">
    <citation type="submission" date="2020-06" db="EMBL/GenBank/DDBJ databases">
        <title>Helianthus annuus Genome sequencing and assembly Release 2.</title>
        <authorList>
            <person name="Gouzy J."/>
            <person name="Langlade N."/>
            <person name="Munos S."/>
        </authorList>
    </citation>
    <scope>NUCLEOTIDE SEQUENCE</scope>
    <source>
        <tissue evidence="2">Leaves</tissue>
    </source>
</reference>
<organism evidence="2 3">
    <name type="scientific">Helianthus annuus</name>
    <name type="common">Common sunflower</name>
    <dbReference type="NCBI Taxonomy" id="4232"/>
    <lineage>
        <taxon>Eukaryota</taxon>
        <taxon>Viridiplantae</taxon>
        <taxon>Streptophyta</taxon>
        <taxon>Embryophyta</taxon>
        <taxon>Tracheophyta</taxon>
        <taxon>Spermatophyta</taxon>
        <taxon>Magnoliopsida</taxon>
        <taxon>eudicotyledons</taxon>
        <taxon>Gunneridae</taxon>
        <taxon>Pentapetalae</taxon>
        <taxon>asterids</taxon>
        <taxon>campanulids</taxon>
        <taxon>Asterales</taxon>
        <taxon>Asteraceae</taxon>
        <taxon>Asteroideae</taxon>
        <taxon>Heliantheae alliance</taxon>
        <taxon>Heliantheae</taxon>
        <taxon>Helianthus</taxon>
    </lineage>
</organism>
<reference evidence="2" key="1">
    <citation type="journal article" date="2017" name="Nature">
        <title>The sunflower genome provides insights into oil metabolism, flowering and Asterid evolution.</title>
        <authorList>
            <person name="Badouin H."/>
            <person name="Gouzy J."/>
            <person name="Grassa C.J."/>
            <person name="Murat F."/>
            <person name="Staton S.E."/>
            <person name="Cottret L."/>
            <person name="Lelandais-Briere C."/>
            <person name="Owens G.L."/>
            <person name="Carrere S."/>
            <person name="Mayjonade B."/>
            <person name="Legrand L."/>
            <person name="Gill N."/>
            <person name="Kane N.C."/>
            <person name="Bowers J.E."/>
            <person name="Hubner S."/>
            <person name="Bellec A."/>
            <person name="Berard A."/>
            <person name="Berges H."/>
            <person name="Blanchet N."/>
            <person name="Boniface M.C."/>
            <person name="Brunel D."/>
            <person name="Catrice O."/>
            <person name="Chaidir N."/>
            <person name="Claudel C."/>
            <person name="Donnadieu C."/>
            <person name="Faraut T."/>
            <person name="Fievet G."/>
            <person name="Helmstetter N."/>
            <person name="King M."/>
            <person name="Knapp S.J."/>
            <person name="Lai Z."/>
            <person name="Le Paslier M.C."/>
            <person name="Lippi Y."/>
            <person name="Lorenzon L."/>
            <person name="Mandel J.R."/>
            <person name="Marage G."/>
            <person name="Marchand G."/>
            <person name="Marquand E."/>
            <person name="Bret-Mestries E."/>
            <person name="Morien E."/>
            <person name="Nambeesan S."/>
            <person name="Nguyen T."/>
            <person name="Pegot-Espagnet P."/>
            <person name="Pouilly N."/>
            <person name="Raftis F."/>
            <person name="Sallet E."/>
            <person name="Schiex T."/>
            <person name="Thomas J."/>
            <person name="Vandecasteele C."/>
            <person name="Vares D."/>
            <person name="Vear F."/>
            <person name="Vautrin S."/>
            <person name="Crespi M."/>
            <person name="Mangin B."/>
            <person name="Burke J.M."/>
            <person name="Salse J."/>
            <person name="Munos S."/>
            <person name="Vincourt P."/>
            <person name="Rieseberg L.H."/>
            <person name="Langlade N.B."/>
        </authorList>
    </citation>
    <scope>NUCLEOTIDE SEQUENCE</scope>
    <source>
        <tissue evidence="2">Leaves</tissue>
    </source>
</reference>
<name>A0A9K3DU64_HELAN</name>
<accession>A0A9K3DU64</accession>
<gene>
    <name evidence="2" type="ORF">HanXRQr2_Chr16g0758771</name>
</gene>
<keyword evidence="3" id="KW-1185">Reference proteome</keyword>
<protein>
    <submittedName>
        <fullName evidence="2">Uncharacterized protein</fullName>
    </submittedName>
</protein>
<sequence length="105" mass="11515">MKEKAAAEAVAKEAKEAEARAAKALAKADADRKNLNKVVEDLKAEVQSRVTNLEDVTACATEAEAWAREAAEARDSLISSLDQLKADRDWMRDHGIGHVNCWNHS</sequence>
<comment type="caution">
    <text evidence="2">The sequence shown here is derived from an EMBL/GenBank/DDBJ whole genome shotgun (WGS) entry which is preliminary data.</text>
</comment>
<proteinExistence type="predicted"/>
<feature type="coiled-coil region" evidence="1">
    <location>
        <begin position="7"/>
        <end position="87"/>
    </location>
</feature>
<evidence type="ECO:0000256" key="1">
    <source>
        <dbReference type="SAM" id="Coils"/>
    </source>
</evidence>
<dbReference type="AlphaFoldDB" id="A0A9K3DU64"/>